<dbReference type="InterPro" id="IPR017871">
    <property type="entry name" value="ABC_transporter-like_CS"/>
</dbReference>
<reference evidence="7" key="1">
    <citation type="journal article" date="2019" name="Int. J. Syst. Evol. Microbiol.">
        <title>The Global Catalogue of Microorganisms (GCM) 10K type strain sequencing project: providing services to taxonomists for standard genome sequencing and annotation.</title>
        <authorList>
            <consortium name="The Broad Institute Genomics Platform"/>
            <consortium name="The Broad Institute Genome Sequencing Center for Infectious Disease"/>
            <person name="Wu L."/>
            <person name="Ma J."/>
        </authorList>
    </citation>
    <scope>NUCLEOTIDE SEQUENCE [LARGE SCALE GENOMIC DNA]</scope>
    <source>
        <strain evidence="7">JCM 18537</strain>
    </source>
</reference>
<dbReference type="RefSeq" id="WP_345436978.1">
    <property type="nucleotide sequence ID" value="NZ_BAABKO010000002.1"/>
</dbReference>
<evidence type="ECO:0000256" key="1">
    <source>
        <dbReference type="ARBA" id="ARBA00005417"/>
    </source>
</evidence>
<dbReference type="Proteomes" id="UP001501645">
    <property type="component" value="Unassembled WGS sequence"/>
</dbReference>
<organism evidence="6 7">
    <name type="scientific">Microbacterium gilvum</name>
    <dbReference type="NCBI Taxonomy" id="1336204"/>
    <lineage>
        <taxon>Bacteria</taxon>
        <taxon>Bacillati</taxon>
        <taxon>Actinomycetota</taxon>
        <taxon>Actinomycetes</taxon>
        <taxon>Micrococcales</taxon>
        <taxon>Microbacteriaceae</taxon>
        <taxon>Microbacterium</taxon>
    </lineage>
</organism>
<feature type="domain" description="ABC transporter" evidence="5">
    <location>
        <begin position="309"/>
        <end position="541"/>
    </location>
</feature>
<keyword evidence="4 6" id="KW-0067">ATP-binding</keyword>
<keyword evidence="3" id="KW-0547">Nucleotide-binding</keyword>
<evidence type="ECO:0000256" key="4">
    <source>
        <dbReference type="ARBA" id="ARBA00022840"/>
    </source>
</evidence>
<comment type="caution">
    <text evidence="6">The sequence shown here is derived from an EMBL/GenBank/DDBJ whole genome shotgun (WGS) entry which is preliminary data.</text>
</comment>
<dbReference type="InterPro" id="IPR003439">
    <property type="entry name" value="ABC_transporter-like_ATP-bd"/>
</dbReference>
<dbReference type="PANTHER" id="PTHR43553:SF24">
    <property type="entry name" value="ENERGY-COUPLING FACTOR TRANSPORTER ATP-BINDING PROTEIN ECFA1"/>
    <property type="match status" value="1"/>
</dbReference>
<keyword evidence="2" id="KW-0813">Transport</keyword>
<dbReference type="PROSITE" id="PS50893">
    <property type="entry name" value="ABC_TRANSPORTER_2"/>
    <property type="match status" value="2"/>
</dbReference>
<dbReference type="InterPro" id="IPR003593">
    <property type="entry name" value="AAA+_ATPase"/>
</dbReference>
<dbReference type="SUPFAM" id="SSF52540">
    <property type="entry name" value="P-loop containing nucleoside triphosphate hydrolases"/>
    <property type="match status" value="2"/>
</dbReference>
<dbReference type="InterPro" id="IPR027417">
    <property type="entry name" value="P-loop_NTPase"/>
</dbReference>
<evidence type="ECO:0000313" key="7">
    <source>
        <dbReference type="Proteomes" id="UP001501645"/>
    </source>
</evidence>
<gene>
    <name evidence="6" type="ORF">GCM10023351_11540</name>
</gene>
<evidence type="ECO:0000256" key="2">
    <source>
        <dbReference type="ARBA" id="ARBA00022448"/>
    </source>
</evidence>
<evidence type="ECO:0000313" key="6">
    <source>
        <dbReference type="EMBL" id="GAA4769593.1"/>
    </source>
</evidence>
<dbReference type="InterPro" id="IPR015856">
    <property type="entry name" value="ABC_transpr_CbiO/EcfA_su"/>
</dbReference>
<dbReference type="CDD" id="cd03225">
    <property type="entry name" value="ABC_cobalt_CbiO_domain1"/>
    <property type="match status" value="2"/>
</dbReference>
<keyword evidence="7" id="KW-1185">Reference proteome</keyword>
<dbReference type="GO" id="GO:0005524">
    <property type="term" value="F:ATP binding"/>
    <property type="evidence" value="ECO:0007669"/>
    <property type="project" value="UniProtKB-KW"/>
</dbReference>
<sequence>MSPAVDEPPLLRVRGLSIAYPDRAPAPSDASFDVRRGEVVLVLGPSGSGKSTLTLALDGLVPHAVDADMDGAVVVAGVDTRDSSPAALSATVGMVFQDPDTQIVTATVLDEVAFALENLLLPIAEVLARSERALRRLGLWERRNDDPDTLSGGGRQRLAIACALAVDADVLVLDEPTANLDPVGIDDVYAALAEIAADGDRAIVLVEHDLDAAAEIATRVVVLDADGRLAVDGPLGTVLRDGYESLERMGVWLPSALVAARTLRDAGWRMAPLPLTPDALAAAIDAQQAPEAAPALPPEPRSEGADIAIRVRGLTVRRGGRTLLDDVDLELPRGSFTAVVGANGAGKTTLVQAIAGVVRPPRRAVVVDGLDIGRASAREVSARIGFVFQNPEHQFIAHTVFDELAHGLRIRGVAPDETRRRVDDLLARFGLDGHADAHPFRLSGGQKRRLSVGTALITGPAVLVLDEPTFGQDRARAEELLALLDDLHRGGTTIVVVTHDLALAARHATDVAVVADGRLRAHAPAEAVFADAGLLADAGLRLPSLHRVLADRPAASAALARSEARA</sequence>
<dbReference type="SMART" id="SM00382">
    <property type="entry name" value="AAA"/>
    <property type="match status" value="2"/>
</dbReference>
<dbReference type="EMBL" id="BAABKO010000002">
    <property type="protein sequence ID" value="GAA4769593.1"/>
    <property type="molecule type" value="Genomic_DNA"/>
</dbReference>
<dbReference type="PROSITE" id="PS00211">
    <property type="entry name" value="ABC_TRANSPORTER_1"/>
    <property type="match status" value="1"/>
</dbReference>
<dbReference type="InterPro" id="IPR050095">
    <property type="entry name" value="ECF_ABC_transporter_ATP-bd"/>
</dbReference>
<dbReference type="Pfam" id="PF00005">
    <property type="entry name" value="ABC_tran"/>
    <property type="match status" value="2"/>
</dbReference>
<accession>A0ABP8ZY30</accession>
<feature type="domain" description="ABC transporter" evidence="5">
    <location>
        <begin position="11"/>
        <end position="251"/>
    </location>
</feature>
<proteinExistence type="inferred from homology"/>
<dbReference type="PANTHER" id="PTHR43553">
    <property type="entry name" value="HEAVY METAL TRANSPORTER"/>
    <property type="match status" value="1"/>
</dbReference>
<dbReference type="NCBIfam" id="NF010167">
    <property type="entry name" value="PRK13648.1"/>
    <property type="match status" value="2"/>
</dbReference>
<name>A0ABP8ZY30_9MICO</name>
<dbReference type="Gene3D" id="3.40.50.300">
    <property type="entry name" value="P-loop containing nucleotide triphosphate hydrolases"/>
    <property type="match status" value="2"/>
</dbReference>
<comment type="similarity">
    <text evidence="1">Belongs to the ABC transporter superfamily.</text>
</comment>
<evidence type="ECO:0000256" key="3">
    <source>
        <dbReference type="ARBA" id="ARBA00022741"/>
    </source>
</evidence>
<evidence type="ECO:0000259" key="5">
    <source>
        <dbReference type="PROSITE" id="PS50893"/>
    </source>
</evidence>
<protein>
    <submittedName>
        <fullName evidence="6">ATP-binding cassette domain-containing protein</fullName>
    </submittedName>
</protein>